<dbReference type="InterPro" id="IPR052035">
    <property type="entry name" value="ZnF_BED_domain_contain"/>
</dbReference>
<evidence type="ECO:0000256" key="5">
    <source>
        <dbReference type="ARBA" id="ARBA00023242"/>
    </source>
</evidence>
<organism evidence="6 7">
    <name type="scientific">Rhizophagus clarus</name>
    <dbReference type="NCBI Taxonomy" id="94130"/>
    <lineage>
        <taxon>Eukaryota</taxon>
        <taxon>Fungi</taxon>
        <taxon>Fungi incertae sedis</taxon>
        <taxon>Mucoromycota</taxon>
        <taxon>Glomeromycotina</taxon>
        <taxon>Glomeromycetes</taxon>
        <taxon>Glomerales</taxon>
        <taxon>Glomeraceae</taxon>
        <taxon>Rhizophagus</taxon>
    </lineage>
</organism>
<keyword evidence="7" id="KW-1185">Reference proteome</keyword>
<name>A0A2Z6Q3F1_9GLOM</name>
<evidence type="ECO:0000256" key="3">
    <source>
        <dbReference type="ARBA" id="ARBA00022771"/>
    </source>
</evidence>
<sequence length="255" mass="29476">MTLSHEDLTQQINNRQKLTRKKTSWIWAHYIKSLNDNNKPVIACQVIKEDRTKCNIKLKHDGLTGNRSSHLWSAHKITKDGKQSEVQSYLNQKGFIGITCSYVDSDFILKEITLTVQFVRYPHTAKNIAKYIENILNQWKIRHLTMTITTYNATNMKKCVKLLDGVSWIGCFSHTLQLVVGNGLFVTQNLILQVKHLIDFFMTPKQSERLEKIQKDHPSLANYEDDEEPVDSSETSRYLNAIADISTRWNSSYLA</sequence>
<evidence type="ECO:0000256" key="1">
    <source>
        <dbReference type="ARBA" id="ARBA00004123"/>
    </source>
</evidence>
<keyword evidence="4" id="KW-0862">Zinc</keyword>
<proteinExistence type="predicted"/>
<evidence type="ECO:0008006" key="8">
    <source>
        <dbReference type="Google" id="ProtNLM"/>
    </source>
</evidence>
<keyword evidence="2" id="KW-0479">Metal-binding</keyword>
<reference evidence="6 7" key="1">
    <citation type="submission" date="2017-11" db="EMBL/GenBank/DDBJ databases">
        <title>The genome of Rhizophagus clarus HR1 reveals common genetic basis of auxotrophy among arbuscular mycorrhizal fungi.</title>
        <authorList>
            <person name="Kobayashi Y."/>
        </authorList>
    </citation>
    <scope>NUCLEOTIDE SEQUENCE [LARGE SCALE GENOMIC DNA]</scope>
    <source>
        <strain evidence="6 7">HR1</strain>
    </source>
</reference>
<dbReference type="GO" id="GO:0008270">
    <property type="term" value="F:zinc ion binding"/>
    <property type="evidence" value="ECO:0007669"/>
    <property type="project" value="UniProtKB-KW"/>
</dbReference>
<evidence type="ECO:0000313" key="7">
    <source>
        <dbReference type="Proteomes" id="UP000247702"/>
    </source>
</evidence>
<dbReference type="PANTHER" id="PTHR46481:SF10">
    <property type="entry name" value="ZINC FINGER BED DOMAIN-CONTAINING PROTEIN 39"/>
    <property type="match status" value="1"/>
</dbReference>
<dbReference type="GO" id="GO:0005634">
    <property type="term" value="C:nucleus"/>
    <property type="evidence" value="ECO:0007669"/>
    <property type="project" value="UniProtKB-SubCell"/>
</dbReference>
<comment type="caution">
    <text evidence="6">The sequence shown here is derived from an EMBL/GenBank/DDBJ whole genome shotgun (WGS) entry which is preliminary data.</text>
</comment>
<dbReference type="PANTHER" id="PTHR46481">
    <property type="entry name" value="ZINC FINGER BED DOMAIN-CONTAINING PROTEIN 4"/>
    <property type="match status" value="1"/>
</dbReference>
<dbReference type="AlphaFoldDB" id="A0A2Z6Q3F1"/>
<dbReference type="Proteomes" id="UP000247702">
    <property type="component" value="Unassembled WGS sequence"/>
</dbReference>
<gene>
    <name evidence="6" type="ORF">RclHR1_11140002</name>
</gene>
<accession>A0A2Z6Q3F1</accession>
<protein>
    <recommendedName>
        <fullName evidence="8">DUF659 domain-containing protein</fullName>
    </recommendedName>
</protein>
<keyword evidence="3" id="KW-0863">Zinc-finger</keyword>
<dbReference type="InterPro" id="IPR012337">
    <property type="entry name" value="RNaseH-like_sf"/>
</dbReference>
<comment type="subcellular location">
    <subcellularLocation>
        <location evidence="1">Nucleus</location>
    </subcellularLocation>
</comment>
<evidence type="ECO:0000313" key="6">
    <source>
        <dbReference type="EMBL" id="GBB84573.1"/>
    </source>
</evidence>
<dbReference type="EMBL" id="BEXD01000130">
    <property type="protein sequence ID" value="GBB84573.1"/>
    <property type="molecule type" value="Genomic_DNA"/>
</dbReference>
<keyword evidence="5" id="KW-0539">Nucleus</keyword>
<dbReference type="SUPFAM" id="SSF53098">
    <property type="entry name" value="Ribonuclease H-like"/>
    <property type="match status" value="1"/>
</dbReference>
<evidence type="ECO:0000256" key="2">
    <source>
        <dbReference type="ARBA" id="ARBA00022723"/>
    </source>
</evidence>
<evidence type="ECO:0000256" key="4">
    <source>
        <dbReference type="ARBA" id="ARBA00022833"/>
    </source>
</evidence>